<feature type="region of interest" description="Disordered" evidence="1">
    <location>
        <begin position="142"/>
        <end position="167"/>
    </location>
</feature>
<protein>
    <submittedName>
        <fullName evidence="2">Uncharacterized protein</fullName>
    </submittedName>
</protein>
<feature type="compositionally biased region" description="Polar residues" evidence="1">
    <location>
        <begin position="61"/>
        <end position="80"/>
    </location>
</feature>
<feature type="region of interest" description="Disordered" evidence="1">
    <location>
        <begin position="60"/>
        <end position="80"/>
    </location>
</feature>
<name>A0A162NG63_PHYB8</name>
<feature type="compositionally biased region" description="Low complexity" evidence="1">
    <location>
        <begin position="226"/>
        <end position="238"/>
    </location>
</feature>
<feature type="compositionally biased region" description="Polar residues" evidence="1">
    <location>
        <begin position="253"/>
        <end position="263"/>
    </location>
</feature>
<evidence type="ECO:0000256" key="1">
    <source>
        <dbReference type="SAM" id="MobiDB-lite"/>
    </source>
</evidence>
<dbReference type="OrthoDB" id="2277003at2759"/>
<evidence type="ECO:0000313" key="3">
    <source>
        <dbReference type="Proteomes" id="UP000077315"/>
    </source>
</evidence>
<reference evidence="3" key="1">
    <citation type="submission" date="2015-06" db="EMBL/GenBank/DDBJ databases">
        <title>Expansion of signal transduction pathways in fungi by whole-genome duplication.</title>
        <authorList>
            <consortium name="DOE Joint Genome Institute"/>
            <person name="Corrochano L.M."/>
            <person name="Kuo A."/>
            <person name="Marcet-Houben M."/>
            <person name="Polaino S."/>
            <person name="Salamov A."/>
            <person name="Villalobos J.M."/>
            <person name="Alvarez M.I."/>
            <person name="Avalos J."/>
            <person name="Benito E.P."/>
            <person name="Benoit I."/>
            <person name="Burger G."/>
            <person name="Camino L.P."/>
            <person name="Canovas D."/>
            <person name="Cerda-Olmedo E."/>
            <person name="Cheng J.-F."/>
            <person name="Dominguez A."/>
            <person name="Elias M."/>
            <person name="Eslava A.P."/>
            <person name="Glaser F."/>
            <person name="Grimwood J."/>
            <person name="Gutierrez G."/>
            <person name="Heitman J."/>
            <person name="Henrissat B."/>
            <person name="Iturriaga E.A."/>
            <person name="Lang B.F."/>
            <person name="Lavin J.L."/>
            <person name="Lee S."/>
            <person name="Li W."/>
            <person name="Lindquist E."/>
            <person name="Lopez-Garcia S."/>
            <person name="Luque E.M."/>
            <person name="Marcos A.T."/>
            <person name="Martin J."/>
            <person name="McCluskey K."/>
            <person name="Medina H.R."/>
            <person name="Miralles-Duran A."/>
            <person name="Miyazaki A."/>
            <person name="Munoz-Torres E."/>
            <person name="Oguiza J.A."/>
            <person name="Ohm R."/>
            <person name="Olmedo M."/>
            <person name="Orejas M."/>
            <person name="Ortiz-Castellanos L."/>
            <person name="Pisabarro A.G."/>
            <person name="Rodriguez-Romero J."/>
            <person name="Ruiz-Herrera J."/>
            <person name="Ruiz-Vazquez R."/>
            <person name="Sanz C."/>
            <person name="Schackwitz W."/>
            <person name="Schmutz J."/>
            <person name="Shahriari M."/>
            <person name="Shelest E."/>
            <person name="Silva-Franco F."/>
            <person name="Soanes D."/>
            <person name="Syed K."/>
            <person name="Tagua V.G."/>
            <person name="Talbot N.J."/>
            <person name="Thon M."/>
            <person name="De vries R.P."/>
            <person name="Wiebenga A."/>
            <person name="Yadav J.S."/>
            <person name="Braun E.L."/>
            <person name="Baker S."/>
            <person name="Garre V."/>
            <person name="Horwitz B."/>
            <person name="Torres-Martinez S."/>
            <person name="Idnurm A."/>
            <person name="Herrera-Estrella A."/>
            <person name="Gabaldon T."/>
            <person name="Grigoriev I.V."/>
        </authorList>
    </citation>
    <scope>NUCLEOTIDE SEQUENCE [LARGE SCALE GENOMIC DNA]</scope>
    <source>
        <strain evidence="3">NRRL 1555(-)</strain>
    </source>
</reference>
<feature type="region of interest" description="Disordered" evidence="1">
    <location>
        <begin position="206"/>
        <end position="282"/>
    </location>
</feature>
<dbReference type="GeneID" id="28994986"/>
<dbReference type="EMBL" id="KV440992">
    <property type="protein sequence ID" value="OAD69254.1"/>
    <property type="molecule type" value="Genomic_DNA"/>
</dbReference>
<dbReference type="InParanoid" id="A0A162NG63"/>
<accession>A0A162NG63</accession>
<keyword evidence="3" id="KW-1185">Reference proteome</keyword>
<organism evidence="2 3">
    <name type="scientific">Phycomyces blakesleeanus (strain ATCC 8743b / DSM 1359 / FGSC 10004 / NBRC 33097 / NRRL 1555)</name>
    <dbReference type="NCBI Taxonomy" id="763407"/>
    <lineage>
        <taxon>Eukaryota</taxon>
        <taxon>Fungi</taxon>
        <taxon>Fungi incertae sedis</taxon>
        <taxon>Mucoromycota</taxon>
        <taxon>Mucoromycotina</taxon>
        <taxon>Mucoromycetes</taxon>
        <taxon>Mucorales</taxon>
        <taxon>Phycomycetaceae</taxon>
        <taxon>Phycomyces</taxon>
    </lineage>
</organism>
<dbReference type="RefSeq" id="XP_018287294.1">
    <property type="nucleotide sequence ID" value="XM_018434080.1"/>
</dbReference>
<proteinExistence type="predicted"/>
<feature type="compositionally biased region" description="Basic residues" evidence="1">
    <location>
        <begin position="143"/>
        <end position="156"/>
    </location>
</feature>
<evidence type="ECO:0000313" key="2">
    <source>
        <dbReference type="EMBL" id="OAD69254.1"/>
    </source>
</evidence>
<sequence length="282" mass="31406">MIPDDERLTLKSLESNLTVKQPKPKHIEYEKKKQENDLAWRQQILHQSLKYCFEKIHRKQPSLSAKPTKQSTNTSATIQNSRISSSVGTAVGTATSNVDNIHIYESQIRVPLSASSSSCYTQGGGSDIGRDKAQYEAVVAQTMHRRPKGHDGRRRTRSDSTPVVNMNGNVVEDPLVVVVATSTENKEINQTKTSSLQIIREHHHNHNHNHNQHHHHRPSRSISPQTTTTSMSMTGTATIPQSARTPSLIYDPSSPSSIESTVDNDYLDGKQDTLLPFAENTS</sequence>
<feature type="compositionally biased region" description="Basic residues" evidence="1">
    <location>
        <begin position="206"/>
        <end position="219"/>
    </location>
</feature>
<dbReference type="Proteomes" id="UP000077315">
    <property type="component" value="Unassembled WGS sequence"/>
</dbReference>
<gene>
    <name evidence="2" type="ORF">PHYBLDRAFT_159888</name>
</gene>
<dbReference type="VEuPathDB" id="FungiDB:PHYBLDRAFT_159888"/>
<dbReference type="AlphaFoldDB" id="A0A162NG63"/>